<proteinExistence type="predicted"/>
<dbReference type="EMBL" id="GBXM01075223">
    <property type="protein sequence ID" value="JAH33354.1"/>
    <property type="molecule type" value="Transcribed_RNA"/>
</dbReference>
<dbReference type="EMBL" id="GBXM01078208">
    <property type="protein sequence ID" value="JAH30369.1"/>
    <property type="molecule type" value="Transcribed_RNA"/>
</dbReference>
<dbReference type="EMBL" id="GBXM01088465">
    <property type="protein sequence ID" value="JAH20112.1"/>
    <property type="molecule type" value="Transcribed_RNA"/>
</dbReference>
<organism evidence="1">
    <name type="scientific">Anguilla anguilla</name>
    <name type="common">European freshwater eel</name>
    <name type="synonym">Muraena anguilla</name>
    <dbReference type="NCBI Taxonomy" id="7936"/>
    <lineage>
        <taxon>Eukaryota</taxon>
        <taxon>Metazoa</taxon>
        <taxon>Chordata</taxon>
        <taxon>Craniata</taxon>
        <taxon>Vertebrata</taxon>
        <taxon>Euteleostomi</taxon>
        <taxon>Actinopterygii</taxon>
        <taxon>Neopterygii</taxon>
        <taxon>Teleostei</taxon>
        <taxon>Anguilliformes</taxon>
        <taxon>Anguillidae</taxon>
        <taxon>Anguilla</taxon>
    </lineage>
</organism>
<name>A0A0E9SPR3_ANGAN</name>
<reference evidence="1" key="1">
    <citation type="submission" date="2014-11" db="EMBL/GenBank/DDBJ databases">
        <authorList>
            <person name="Amaro Gonzalez C."/>
        </authorList>
    </citation>
    <scope>NUCLEOTIDE SEQUENCE</scope>
</reference>
<dbReference type="EMBL" id="GBXM01034091">
    <property type="protein sequence ID" value="JAH74486.1"/>
    <property type="molecule type" value="Transcribed_RNA"/>
</dbReference>
<reference evidence="1" key="2">
    <citation type="journal article" date="2015" name="Fish Shellfish Immunol.">
        <title>Early steps in the European eel (Anguilla anguilla)-Vibrio vulnificus interaction in the gills: Role of the RtxA13 toxin.</title>
        <authorList>
            <person name="Callol A."/>
            <person name="Pajuelo D."/>
            <person name="Ebbesson L."/>
            <person name="Teles M."/>
            <person name="MacKenzie S."/>
            <person name="Amaro C."/>
        </authorList>
    </citation>
    <scope>NUCLEOTIDE SEQUENCE</scope>
</reference>
<evidence type="ECO:0000313" key="1">
    <source>
        <dbReference type="EMBL" id="JAH42680.1"/>
    </source>
</evidence>
<sequence length="14" mass="1560">MLTTAVYSKFSPSQ</sequence>
<accession>A0A0E9SPR3</accession>
<protein>
    <submittedName>
        <fullName evidence="1">Uncharacterized protein</fullName>
    </submittedName>
</protein>
<dbReference type="EMBL" id="GBXM01065897">
    <property type="protein sequence ID" value="JAH42680.1"/>
    <property type="molecule type" value="Transcribed_RNA"/>
</dbReference>